<keyword evidence="6" id="KW-0732">Signal</keyword>
<accession>A0A1V9ZD42</accession>
<evidence type="ECO:0000256" key="3">
    <source>
        <dbReference type="ARBA" id="ARBA00022989"/>
    </source>
</evidence>
<name>A0A1V9ZD42_9STRA</name>
<evidence type="ECO:0000256" key="4">
    <source>
        <dbReference type="ARBA" id="ARBA00023136"/>
    </source>
</evidence>
<feature type="signal peptide" evidence="6">
    <location>
        <begin position="1"/>
        <end position="17"/>
    </location>
</feature>
<keyword evidence="3 5" id="KW-1133">Transmembrane helix</keyword>
<feature type="transmembrane region" description="Helical" evidence="5">
    <location>
        <begin position="256"/>
        <end position="278"/>
    </location>
</feature>
<comment type="caution">
    <text evidence="7">The sequence shown here is derived from an EMBL/GenBank/DDBJ whole genome shotgun (WGS) entry which is preliminary data.</text>
</comment>
<evidence type="ECO:0000313" key="8">
    <source>
        <dbReference type="Proteomes" id="UP000243217"/>
    </source>
</evidence>
<comment type="similarity">
    <text evidence="5">Belongs to the copper transporter (Ctr) (TC 1.A.56) family. SLC31A subfamily.</text>
</comment>
<dbReference type="OrthoDB" id="161814at2759"/>
<evidence type="ECO:0000256" key="1">
    <source>
        <dbReference type="ARBA" id="ARBA00004141"/>
    </source>
</evidence>
<dbReference type="InterPro" id="IPR007274">
    <property type="entry name" value="Cop_transporter"/>
</dbReference>
<keyword evidence="5" id="KW-0813">Transport</keyword>
<protein>
    <recommendedName>
        <fullName evidence="5">Copper transport protein</fullName>
    </recommendedName>
</protein>
<dbReference type="GO" id="GO:0005886">
    <property type="term" value="C:plasma membrane"/>
    <property type="evidence" value="ECO:0007669"/>
    <property type="project" value="TreeGrafter"/>
</dbReference>
<feature type="chain" id="PRO_5010718923" description="Copper transport protein" evidence="6">
    <location>
        <begin position="18"/>
        <end position="322"/>
    </location>
</feature>
<evidence type="ECO:0000256" key="2">
    <source>
        <dbReference type="ARBA" id="ARBA00022692"/>
    </source>
</evidence>
<gene>
    <name evidence="7" type="ORF">THRCLA_07455</name>
</gene>
<reference evidence="7 8" key="1">
    <citation type="journal article" date="2014" name="Genome Biol. Evol.">
        <title>The secreted proteins of Achlya hypogyna and Thraustotheca clavata identify the ancestral oomycete secretome and reveal gene acquisitions by horizontal gene transfer.</title>
        <authorList>
            <person name="Misner I."/>
            <person name="Blouin N."/>
            <person name="Leonard G."/>
            <person name="Richards T.A."/>
            <person name="Lane C.E."/>
        </authorList>
    </citation>
    <scope>NUCLEOTIDE SEQUENCE [LARGE SCALE GENOMIC DNA]</scope>
    <source>
        <strain evidence="7 8">ATCC 34112</strain>
    </source>
</reference>
<dbReference type="STRING" id="74557.A0A1V9ZD42"/>
<dbReference type="AlphaFoldDB" id="A0A1V9ZD42"/>
<sequence>MRFLVFVLALVASVCFGQQDLHDTQCPLCAMDVIPSLNQSFKGNQAVYACEMAGHLETLANPASNVLRGAVALSGSTLEPPYTRAHMGCPVCGSTDLKYSMRWGSQGNQKLYTCSKEHADMILADQKKYYVDNGVQLESNGFCKHASVMFDGFQSSVHSTCVKLFFQPWVLNSSVKYAFGFIGIVCMGILLEWLGEYREEVEKKFLDKYGITQSMDQEATLHDNSQPSQAPLLVSTAASSLIQPTTKIIQQKTIKLPLWCTIVLSVLYMIALTMGYLIMLVAMLYETGLFIAAILGLGIGFYLFKETEQDEMSGNIDPCCST</sequence>
<dbReference type="Proteomes" id="UP000243217">
    <property type="component" value="Unassembled WGS sequence"/>
</dbReference>
<dbReference type="EMBL" id="JNBS01002006">
    <property type="protein sequence ID" value="OQR95925.1"/>
    <property type="molecule type" value="Genomic_DNA"/>
</dbReference>
<proteinExistence type="inferred from homology"/>
<keyword evidence="2 5" id="KW-0812">Transmembrane</keyword>
<keyword evidence="5" id="KW-0406">Ion transport</keyword>
<evidence type="ECO:0000313" key="7">
    <source>
        <dbReference type="EMBL" id="OQR95925.1"/>
    </source>
</evidence>
<feature type="transmembrane region" description="Helical" evidence="5">
    <location>
        <begin position="177"/>
        <end position="195"/>
    </location>
</feature>
<feature type="transmembrane region" description="Helical" evidence="5">
    <location>
        <begin position="284"/>
        <end position="304"/>
    </location>
</feature>
<evidence type="ECO:0000256" key="5">
    <source>
        <dbReference type="RuleBase" id="RU367022"/>
    </source>
</evidence>
<dbReference type="GO" id="GO:0005375">
    <property type="term" value="F:copper ion transmembrane transporter activity"/>
    <property type="evidence" value="ECO:0007669"/>
    <property type="project" value="UniProtKB-UniRule"/>
</dbReference>
<comment type="subcellular location">
    <subcellularLocation>
        <location evidence="1 5">Membrane</location>
        <topology evidence="1 5">Multi-pass membrane protein</topology>
    </subcellularLocation>
</comment>
<keyword evidence="5" id="KW-0186">Copper</keyword>
<keyword evidence="5" id="KW-0187">Copper transport</keyword>
<dbReference type="PANTHER" id="PTHR12483">
    <property type="entry name" value="SOLUTE CARRIER FAMILY 31 COPPER TRANSPORTERS"/>
    <property type="match status" value="1"/>
</dbReference>
<evidence type="ECO:0000256" key="6">
    <source>
        <dbReference type="SAM" id="SignalP"/>
    </source>
</evidence>
<dbReference type="PANTHER" id="PTHR12483:SF27">
    <property type="entry name" value="COPPER TRANSPORT PROTEIN CTR1"/>
    <property type="match status" value="1"/>
</dbReference>
<organism evidence="7 8">
    <name type="scientific">Thraustotheca clavata</name>
    <dbReference type="NCBI Taxonomy" id="74557"/>
    <lineage>
        <taxon>Eukaryota</taxon>
        <taxon>Sar</taxon>
        <taxon>Stramenopiles</taxon>
        <taxon>Oomycota</taxon>
        <taxon>Saprolegniomycetes</taxon>
        <taxon>Saprolegniales</taxon>
        <taxon>Achlyaceae</taxon>
        <taxon>Thraustotheca</taxon>
    </lineage>
</organism>
<keyword evidence="4 5" id="KW-0472">Membrane</keyword>
<keyword evidence="8" id="KW-1185">Reference proteome</keyword>
<dbReference type="Pfam" id="PF04145">
    <property type="entry name" value="Ctr"/>
    <property type="match status" value="1"/>
</dbReference>